<dbReference type="GO" id="GO:0009507">
    <property type="term" value="C:chloroplast"/>
    <property type="evidence" value="ECO:0007669"/>
    <property type="project" value="UniProtKB-SubCell"/>
</dbReference>
<dbReference type="SUPFAM" id="SSF50104">
    <property type="entry name" value="Translation proteins SH3-like domain"/>
    <property type="match status" value="1"/>
</dbReference>
<dbReference type="RefSeq" id="YP_009511718.1">
    <property type="nucleotide sequence ID" value="NC_039145.1"/>
</dbReference>
<dbReference type="SMART" id="SM00739">
    <property type="entry name" value="KOW"/>
    <property type="match status" value="1"/>
</dbReference>
<comment type="function">
    <text evidence="1 6">One of two assembly initiator proteins, it binds directly to the 5'-end of the 23S rRNA, where it nucleates assembly of the 50S subunit.</text>
</comment>
<organism evidence="9">
    <name type="scientific">Melanthalia intermedia</name>
    <dbReference type="NCBI Taxonomy" id="172989"/>
    <lineage>
        <taxon>Eukaryota</taxon>
        <taxon>Rhodophyta</taxon>
        <taxon>Florideophyceae</taxon>
        <taxon>Rhodymeniophycidae</taxon>
        <taxon>Gracilariales</taxon>
        <taxon>Gracilariaceae</taxon>
        <taxon>Melanthalia</taxon>
    </lineage>
</organism>
<dbReference type="PROSITE" id="PS01108">
    <property type="entry name" value="RIBOSOMAL_L24"/>
    <property type="match status" value="1"/>
</dbReference>
<dbReference type="InterPro" id="IPR057264">
    <property type="entry name" value="Ribosomal_uL24_C"/>
</dbReference>
<evidence type="ECO:0000256" key="1">
    <source>
        <dbReference type="ARBA" id="ARBA00004072"/>
    </source>
</evidence>
<dbReference type="CDD" id="cd06089">
    <property type="entry name" value="KOW_RPL26"/>
    <property type="match status" value="1"/>
</dbReference>
<dbReference type="InterPro" id="IPR014722">
    <property type="entry name" value="Rib_uL2_dom2"/>
</dbReference>
<dbReference type="GO" id="GO:0003735">
    <property type="term" value="F:structural constituent of ribosome"/>
    <property type="evidence" value="ECO:0007669"/>
    <property type="project" value="InterPro"/>
</dbReference>
<name>A0A345UAV9_9FLOR</name>
<dbReference type="InterPro" id="IPR003256">
    <property type="entry name" value="Ribosomal_uL24"/>
</dbReference>
<reference evidence="9" key="1">
    <citation type="submission" date="2018-05" db="EMBL/GenBank/DDBJ databases">
        <title>Organellar genomes of Gracilariaceae.</title>
        <authorList>
            <person name="Iha C."/>
            <person name="Oliveira M.C."/>
        </authorList>
    </citation>
    <scope>NUCLEOTIDE SEQUENCE</scope>
</reference>
<dbReference type="Gene3D" id="2.30.30.30">
    <property type="match status" value="1"/>
</dbReference>
<dbReference type="InterPro" id="IPR008991">
    <property type="entry name" value="Translation_prot_SH3-like_sf"/>
</dbReference>
<evidence type="ECO:0000256" key="4">
    <source>
        <dbReference type="ARBA" id="ARBA00023274"/>
    </source>
</evidence>
<geneLocation type="chloroplast" evidence="9"/>
<keyword evidence="9" id="KW-0934">Plastid</keyword>
<keyword evidence="4 6" id="KW-0687">Ribonucleoprotein</keyword>
<comment type="subunit">
    <text evidence="6">Part of the 50S ribosomal subunit.</text>
</comment>
<comment type="similarity">
    <text evidence="2 6 7">Belongs to the universal ribosomal protein uL24 family.</text>
</comment>
<evidence type="ECO:0000259" key="8">
    <source>
        <dbReference type="SMART" id="SM00739"/>
    </source>
</evidence>
<dbReference type="GO" id="GO:0005840">
    <property type="term" value="C:ribosome"/>
    <property type="evidence" value="ECO:0007669"/>
    <property type="project" value="UniProtKB-KW"/>
</dbReference>
<keyword evidence="9" id="KW-0150">Chloroplast</keyword>
<evidence type="ECO:0000313" key="9">
    <source>
        <dbReference type="EMBL" id="AXI97595.1"/>
    </source>
</evidence>
<dbReference type="GO" id="GO:0006412">
    <property type="term" value="P:translation"/>
    <property type="evidence" value="ECO:0007669"/>
    <property type="project" value="UniProtKB-UniRule"/>
</dbReference>
<gene>
    <name evidence="6 9" type="primary">rpl24</name>
</gene>
<sequence length="74" mass="8130">MHVKKGDNVQIISGGEKGKVGKVTKVFPKSSKIIVENINIATKHIKSSKAEKSGQIIITEMPIHSSRAMIYIKK</sequence>
<accession>A0A345UAV9</accession>
<comment type="subcellular location">
    <subcellularLocation>
        <location evidence="6">Plastid</location>
        <location evidence="6">Chloroplast</location>
    </subcellularLocation>
</comment>
<dbReference type="GeneID" id="37624274"/>
<keyword evidence="6" id="KW-0699">rRNA-binding</keyword>
<evidence type="ECO:0000256" key="2">
    <source>
        <dbReference type="ARBA" id="ARBA00010618"/>
    </source>
</evidence>
<dbReference type="GO" id="GO:0019843">
    <property type="term" value="F:rRNA binding"/>
    <property type="evidence" value="ECO:0007669"/>
    <property type="project" value="UniProtKB-UniRule"/>
</dbReference>
<dbReference type="AlphaFoldDB" id="A0A345UAV9"/>
<feature type="domain" description="KOW" evidence="8">
    <location>
        <begin position="2"/>
        <end position="29"/>
    </location>
</feature>
<dbReference type="Pfam" id="PF00467">
    <property type="entry name" value="KOW"/>
    <property type="match status" value="1"/>
</dbReference>
<dbReference type="InterPro" id="IPR005825">
    <property type="entry name" value="Ribosomal_uL24_CS"/>
</dbReference>
<dbReference type="EMBL" id="MH396016">
    <property type="protein sequence ID" value="AXI97595.1"/>
    <property type="molecule type" value="Genomic_DNA"/>
</dbReference>
<dbReference type="Pfam" id="PF17136">
    <property type="entry name" value="ribosomal_L24"/>
    <property type="match status" value="1"/>
</dbReference>
<keyword evidence="3 6" id="KW-0689">Ribosomal protein</keyword>
<protein>
    <recommendedName>
        <fullName evidence="5 6">Large ribosomal subunit protein uL24c</fullName>
    </recommendedName>
</protein>
<dbReference type="InterPro" id="IPR005824">
    <property type="entry name" value="KOW"/>
</dbReference>
<proteinExistence type="inferred from homology"/>
<keyword evidence="6" id="KW-0694">RNA-binding</keyword>
<evidence type="ECO:0000256" key="7">
    <source>
        <dbReference type="RuleBase" id="RU003477"/>
    </source>
</evidence>
<evidence type="ECO:0000256" key="6">
    <source>
        <dbReference type="HAMAP-Rule" id="MF_01326"/>
    </source>
</evidence>
<dbReference type="GO" id="GO:1990904">
    <property type="term" value="C:ribonucleoprotein complex"/>
    <property type="evidence" value="ECO:0007669"/>
    <property type="project" value="UniProtKB-KW"/>
</dbReference>
<dbReference type="InterPro" id="IPR041988">
    <property type="entry name" value="Ribosomal_uL24_KOW"/>
</dbReference>
<dbReference type="HAMAP" id="MF_01326_B">
    <property type="entry name" value="Ribosomal_uL24_B"/>
    <property type="match status" value="1"/>
</dbReference>
<evidence type="ECO:0000256" key="3">
    <source>
        <dbReference type="ARBA" id="ARBA00022980"/>
    </source>
</evidence>
<dbReference type="NCBIfam" id="TIGR01079">
    <property type="entry name" value="rplX_bact"/>
    <property type="match status" value="1"/>
</dbReference>
<dbReference type="PANTHER" id="PTHR12903">
    <property type="entry name" value="MITOCHONDRIAL RIBOSOMAL PROTEIN L24"/>
    <property type="match status" value="1"/>
</dbReference>
<evidence type="ECO:0000256" key="5">
    <source>
        <dbReference type="ARBA" id="ARBA00035282"/>
    </source>
</evidence>